<dbReference type="Proteomes" id="UP000800082">
    <property type="component" value="Unassembled WGS sequence"/>
</dbReference>
<dbReference type="AlphaFoldDB" id="A0A6A5S1M5"/>
<evidence type="ECO:0000313" key="2">
    <source>
        <dbReference type="EMBL" id="KAF1933188.1"/>
    </source>
</evidence>
<dbReference type="RefSeq" id="XP_033453436.1">
    <property type="nucleotide sequence ID" value="XM_033587997.1"/>
</dbReference>
<keyword evidence="3" id="KW-1185">Reference proteome</keyword>
<accession>A0A6A5S1M5</accession>
<protein>
    <submittedName>
        <fullName evidence="2">Uncharacterized protein</fullName>
    </submittedName>
</protein>
<name>A0A6A5S1M5_9PLEO</name>
<feature type="compositionally biased region" description="Polar residues" evidence="1">
    <location>
        <begin position="162"/>
        <end position="177"/>
    </location>
</feature>
<feature type="region of interest" description="Disordered" evidence="1">
    <location>
        <begin position="131"/>
        <end position="195"/>
    </location>
</feature>
<organism evidence="2 3">
    <name type="scientific">Didymella exigua CBS 183.55</name>
    <dbReference type="NCBI Taxonomy" id="1150837"/>
    <lineage>
        <taxon>Eukaryota</taxon>
        <taxon>Fungi</taxon>
        <taxon>Dikarya</taxon>
        <taxon>Ascomycota</taxon>
        <taxon>Pezizomycotina</taxon>
        <taxon>Dothideomycetes</taxon>
        <taxon>Pleosporomycetidae</taxon>
        <taxon>Pleosporales</taxon>
        <taxon>Pleosporineae</taxon>
        <taxon>Didymellaceae</taxon>
        <taxon>Didymella</taxon>
    </lineage>
</organism>
<gene>
    <name evidence="2" type="ORF">M421DRAFT_191412</name>
</gene>
<feature type="compositionally biased region" description="Basic residues" evidence="1">
    <location>
        <begin position="182"/>
        <end position="195"/>
    </location>
</feature>
<dbReference type="EMBL" id="ML978957">
    <property type="protein sequence ID" value="KAF1933188.1"/>
    <property type="molecule type" value="Genomic_DNA"/>
</dbReference>
<dbReference type="GeneID" id="54345644"/>
<evidence type="ECO:0000313" key="3">
    <source>
        <dbReference type="Proteomes" id="UP000800082"/>
    </source>
</evidence>
<sequence>MFGTQRGKHAILLFRPRSPEEIRMAEWREAFWPTTKLGRTAMNIETKRLNAKEDLEKTTRWRMKTWPRRIGRRMGRHIQHLLKHHSFAEKEVPAPYSPFWELTERPNPWETKVPEVIQVLEEQVAKEKALAKIPHREPPASKLTENPLTERTTKKKCLATDAEQNPSEQQLSEQSAPETKPAGKRLRVRWPRKTG</sequence>
<reference evidence="2" key="1">
    <citation type="journal article" date="2020" name="Stud. Mycol.">
        <title>101 Dothideomycetes genomes: a test case for predicting lifestyles and emergence of pathogens.</title>
        <authorList>
            <person name="Haridas S."/>
            <person name="Albert R."/>
            <person name="Binder M."/>
            <person name="Bloem J."/>
            <person name="Labutti K."/>
            <person name="Salamov A."/>
            <person name="Andreopoulos B."/>
            <person name="Baker S."/>
            <person name="Barry K."/>
            <person name="Bills G."/>
            <person name="Bluhm B."/>
            <person name="Cannon C."/>
            <person name="Castanera R."/>
            <person name="Culley D."/>
            <person name="Daum C."/>
            <person name="Ezra D."/>
            <person name="Gonzalez J."/>
            <person name="Henrissat B."/>
            <person name="Kuo A."/>
            <person name="Liang C."/>
            <person name="Lipzen A."/>
            <person name="Lutzoni F."/>
            <person name="Magnuson J."/>
            <person name="Mondo S."/>
            <person name="Nolan M."/>
            <person name="Ohm R."/>
            <person name="Pangilinan J."/>
            <person name="Park H.-J."/>
            <person name="Ramirez L."/>
            <person name="Alfaro M."/>
            <person name="Sun H."/>
            <person name="Tritt A."/>
            <person name="Yoshinaga Y."/>
            <person name="Zwiers L.-H."/>
            <person name="Turgeon B."/>
            <person name="Goodwin S."/>
            <person name="Spatafora J."/>
            <person name="Crous P."/>
            <person name="Grigoriev I."/>
        </authorList>
    </citation>
    <scope>NUCLEOTIDE SEQUENCE</scope>
    <source>
        <strain evidence="2">CBS 183.55</strain>
    </source>
</reference>
<dbReference type="OrthoDB" id="10518909at2759"/>
<evidence type="ECO:0000256" key="1">
    <source>
        <dbReference type="SAM" id="MobiDB-lite"/>
    </source>
</evidence>
<proteinExistence type="predicted"/>